<reference evidence="9" key="1">
    <citation type="submission" date="2020-05" db="EMBL/GenBank/DDBJ databases">
        <title>Phylogenomic resolution of chytrid fungi.</title>
        <authorList>
            <person name="Stajich J.E."/>
            <person name="Amses K."/>
            <person name="Simmons R."/>
            <person name="Seto K."/>
            <person name="Myers J."/>
            <person name="Bonds A."/>
            <person name="Quandt C.A."/>
            <person name="Barry K."/>
            <person name="Liu P."/>
            <person name="Grigoriev I."/>
            <person name="Longcore J.E."/>
            <person name="James T.Y."/>
        </authorList>
    </citation>
    <scope>NUCLEOTIDE SEQUENCE</scope>
    <source>
        <strain evidence="9">JEL0318</strain>
    </source>
</reference>
<keyword evidence="3 6" id="KW-0812">Transmembrane</keyword>
<feature type="transmembrane region" description="Helical" evidence="6">
    <location>
        <begin position="137"/>
        <end position="155"/>
    </location>
</feature>
<dbReference type="EMBL" id="JADGJD010000228">
    <property type="protein sequence ID" value="KAJ3053194.1"/>
    <property type="molecule type" value="Genomic_DNA"/>
</dbReference>
<comment type="subcellular location">
    <subcellularLocation>
        <location evidence="6">Golgi apparatus membrane</location>
        <topology evidence="6">Multi-pass membrane protein</topology>
    </subcellularLocation>
    <subcellularLocation>
        <location evidence="1">Membrane</location>
        <topology evidence="1">Multi-pass membrane protein</topology>
    </subcellularLocation>
</comment>
<evidence type="ECO:0000256" key="6">
    <source>
        <dbReference type="RuleBase" id="RU361264"/>
    </source>
</evidence>
<dbReference type="Pfam" id="PF04893">
    <property type="entry name" value="Yip1"/>
    <property type="match status" value="1"/>
</dbReference>
<sequence>MSYGTGSSGQPNPFILPSQGNGVGVGANPSSAAAAQPPPPAPVPYTTIPIAPATTTGNIAPPPGVAGVARPAVDTLDEPVSATIMRDLKSIGGKLKQVLLPKGDNKNILRDWDLWGPLLLCLALSIRLSVTSEKPEYMFTTIFVIVWCGAGVVTLNSKLLGGKMSFFQSVCVLGYCIFPLVLASFLSLILTWVIVRVPIVGVAFAWAVYASVGFLSDVSLGKRKILATYPMVLFYFIIGWM</sequence>
<organism evidence="9 10">
    <name type="scientific">Rhizophlyctis rosea</name>
    <dbReference type="NCBI Taxonomy" id="64517"/>
    <lineage>
        <taxon>Eukaryota</taxon>
        <taxon>Fungi</taxon>
        <taxon>Fungi incertae sedis</taxon>
        <taxon>Chytridiomycota</taxon>
        <taxon>Chytridiomycota incertae sedis</taxon>
        <taxon>Chytridiomycetes</taxon>
        <taxon>Rhizophlyctidales</taxon>
        <taxon>Rhizophlyctidaceae</taxon>
        <taxon>Rhizophlyctis</taxon>
    </lineage>
</organism>
<feature type="transmembrane region" description="Helical" evidence="6">
    <location>
        <begin position="199"/>
        <end position="218"/>
    </location>
</feature>
<feature type="compositionally biased region" description="Low complexity" evidence="7">
    <location>
        <begin position="26"/>
        <end position="35"/>
    </location>
</feature>
<comment type="caution">
    <text evidence="6">Lacks conserved residue(s) required for the propagation of feature annotation.</text>
</comment>
<feature type="transmembrane region" description="Helical" evidence="6">
    <location>
        <begin position="167"/>
        <end position="193"/>
    </location>
</feature>
<feature type="domain" description="Yip1" evidence="8">
    <location>
        <begin position="105"/>
        <end position="241"/>
    </location>
</feature>
<evidence type="ECO:0000256" key="7">
    <source>
        <dbReference type="SAM" id="MobiDB-lite"/>
    </source>
</evidence>
<dbReference type="GO" id="GO:0006888">
    <property type="term" value="P:endoplasmic reticulum to Golgi vesicle-mediated transport"/>
    <property type="evidence" value="ECO:0007669"/>
    <property type="project" value="InterPro"/>
</dbReference>
<dbReference type="GO" id="GO:0000139">
    <property type="term" value="C:Golgi membrane"/>
    <property type="evidence" value="ECO:0007669"/>
    <property type="project" value="UniProtKB-SubCell"/>
</dbReference>
<feature type="region of interest" description="Disordered" evidence="7">
    <location>
        <begin position="1"/>
        <end position="41"/>
    </location>
</feature>
<dbReference type="PANTHER" id="PTHR21236">
    <property type="entry name" value="GOLGI MEMBRANE PROTEIN YIP1"/>
    <property type="match status" value="1"/>
</dbReference>
<evidence type="ECO:0000313" key="10">
    <source>
        <dbReference type="Proteomes" id="UP001212841"/>
    </source>
</evidence>
<feature type="non-terminal residue" evidence="9">
    <location>
        <position position="1"/>
    </location>
</feature>
<dbReference type="GO" id="GO:0005802">
    <property type="term" value="C:trans-Golgi network"/>
    <property type="evidence" value="ECO:0007669"/>
    <property type="project" value="TreeGrafter"/>
</dbReference>
<dbReference type="InterPro" id="IPR045231">
    <property type="entry name" value="Yip1/4-like"/>
</dbReference>
<feature type="transmembrane region" description="Helical" evidence="6">
    <location>
        <begin position="225"/>
        <end position="240"/>
    </location>
</feature>
<comment type="caution">
    <text evidence="9">The sequence shown here is derived from an EMBL/GenBank/DDBJ whole genome shotgun (WGS) entry which is preliminary data.</text>
</comment>
<feature type="compositionally biased region" description="Polar residues" evidence="7">
    <location>
        <begin position="1"/>
        <end position="11"/>
    </location>
</feature>
<gene>
    <name evidence="9" type="primary">YIPF6</name>
    <name evidence="9" type="ORF">HK097_004821</name>
</gene>
<name>A0AAD5SH45_9FUNG</name>
<evidence type="ECO:0000259" key="8">
    <source>
        <dbReference type="Pfam" id="PF04893"/>
    </source>
</evidence>
<evidence type="ECO:0000313" key="9">
    <source>
        <dbReference type="EMBL" id="KAJ3053194.1"/>
    </source>
</evidence>
<dbReference type="InterPro" id="IPR006977">
    <property type="entry name" value="Yip1_dom"/>
</dbReference>
<evidence type="ECO:0000256" key="5">
    <source>
        <dbReference type="ARBA" id="ARBA00023136"/>
    </source>
</evidence>
<dbReference type="Proteomes" id="UP001212841">
    <property type="component" value="Unassembled WGS sequence"/>
</dbReference>
<dbReference type="AlphaFoldDB" id="A0AAD5SH45"/>
<comment type="similarity">
    <text evidence="2 6">Belongs to the YIP1 family.</text>
</comment>
<evidence type="ECO:0000256" key="3">
    <source>
        <dbReference type="ARBA" id="ARBA00022692"/>
    </source>
</evidence>
<dbReference type="PANTHER" id="PTHR21236:SF1">
    <property type="entry name" value="PROTEIN YIPF6"/>
    <property type="match status" value="1"/>
</dbReference>
<keyword evidence="4 6" id="KW-1133">Transmembrane helix</keyword>
<evidence type="ECO:0000256" key="2">
    <source>
        <dbReference type="ARBA" id="ARBA00010596"/>
    </source>
</evidence>
<accession>A0AAD5SH45</accession>
<keyword evidence="10" id="KW-1185">Reference proteome</keyword>
<evidence type="ECO:0000256" key="4">
    <source>
        <dbReference type="ARBA" id="ARBA00022989"/>
    </source>
</evidence>
<protein>
    <recommendedName>
        <fullName evidence="6">Protein YIP</fullName>
    </recommendedName>
</protein>
<evidence type="ECO:0000256" key="1">
    <source>
        <dbReference type="ARBA" id="ARBA00004141"/>
    </source>
</evidence>
<keyword evidence="5 6" id="KW-0472">Membrane</keyword>
<proteinExistence type="inferred from homology"/>